<evidence type="ECO:0000313" key="2">
    <source>
        <dbReference type="EMBL" id="KAK0711519.1"/>
    </source>
</evidence>
<feature type="chain" id="PRO_5041463768" description="Secreted protein" evidence="1">
    <location>
        <begin position="23"/>
        <end position="100"/>
    </location>
</feature>
<sequence length="100" mass="11089">MGIVSLRLIGVLILLTARYVGNGPNRMWNSRYTAPGLMVVINCELGILQSVSGESSCTHAMHARLLLVRLRYPTHGRMPQQSPARDHCLQNLSLWGTICC</sequence>
<organism evidence="2 3">
    <name type="scientific">Lasiosphaeris hirsuta</name>
    <dbReference type="NCBI Taxonomy" id="260670"/>
    <lineage>
        <taxon>Eukaryota</taxon>
        <taxon>Fungi</taxon>
        <taxon>Dikarya</taxon>
        <taxon>Ascomycota</taxon>
        <taxon>Pezizomycotina</taxon>
        <taxon>Sordariomycetes</taxon>
        <taxon>Sordariomycetidae</taxon>
        <taxon>Sordariales</taxon>
        <taxon>Lasiosphaeriaceae</taxon>
        <taxon>Lasiosphaeris</taxon>
    </lineage>
</organism>
<reference evidence="2" key="1">
    <citation type="submission" date="2023-06" db="EMBL/GenBank/DDBJ databases">
        <title>Genome-scale phylogeny and comparative genomics of the fungal order Sordariales.</title>
        <authorList>
            <consortium name="Lawrence Berkeley National Laboratory"/>
            <person name="Hensen N."/>
            <person name="Bonometti L."/>
            <person name="Westerberg I."/>
            <person name="Brannstrom I.O."/>
            <person name="Guillou S."/>
            <person name="Cros-Aarteil S."/>
            <person name="Calhoun S."/>
            <person name="Haridas S."/>
            <person name="Kuo A."/>
            <person name="Mondo S."/>
            <person name="Pangilinan J."/>
            <person name="Riley R."/>
            <person name="Labutti K."/>
            <person name="Andreopoulos B."/>
            <person name="Lipzen A."/>
            <person name="Chen C."/>
            <person name="Yanf M."/>
            <person name="Daum C."/>
            <person name="Ng V."/>
            <person name="Clum A."/>
            <person name="Steindorff A."/>
            <person name="Ohm R."/>
            <person name="Martin F."/>
            <person name="Silar P."/>
            <person name="Natvig D."/>
            <person name="Lalanne C."/>
            <person name="Gautier V."/>
            <person name="Ament-Velasquez S.L."/>
            <person name="Kruys A."/>
            <person name="Hutchinson M.I."/>
            <person name="Powell A.J."/>
            <person name="Barry K."/>
            <person name="Miller A.N."/>
            <person name="Grigoriev I.V."/>
            <person name="Debuchy R."/>
            <person name="Gladieux P."/>
            <person name="Thoren M.H."/>
            <person name="Johannesson H."/>
        </authorList>
    </citation>
    <scope>NUCLEOTIDE SEQUENCE</scope>
    <source>
        <strain evidence="2">SMH4607-1</strain>
    </source>
</reference>
<gene>
    <name evidence="2" type="ORF">B0H67DRAFT_585579</name>
</gene>
<proteinExistence type="predicted"/>
<comment type="caution">
    <text evidence="2">The sequence shown here is derived from an EMBL/GenBank/DDBJ whole genome shotgun (WGS) entry which is preliminary data.</text>
</comment>
<name>A0AA40A906_9PEZI</name>
<protein>
    <recommendedName>
        <fullName evidence="4">Secreted protein</fullName>
    </recommendedName>
</protein>
<evidence type="ECO:0000313" key="3">
    <source>
        <dbReference type="Proteomes" id="UP001172102"/>
    </source>
</evidence>
<feature type="signal peptide" evidence="1">
    <location>
        <begin position="1"/>
        <end position="22"/>
    </location>
</feature>
<dbReference type="EMBL" id="JAUKUA010000005">
    <property type="protein sequence ID" value="KAK0711519.1"/>
    <property type="molecule type" value="Genomic_DNA"/>
</dbReference>
<accession>A0AA40A906</accession>
<evidence type="ECO:0000256" key="1">
    <source>
        <dbReference type="SAM" id="SignalP"/>
    </source>
</evidence>
<keyword evidence="3" id="KW-1185">Reference proteome</keyword>
<keyword evidence="1" id="KW-0732">Signal</keyword>
<evidence type="ECO:0008006" key="4">
    <source>
        <dbReference type="Google" id="ProtNLM"/>
    </source>
</evidence>
<dbReference type="AlphaFoldDB" id="A0AA40A906"/>
<dbReference type="Proteomes" id="UP001172102">
    <property type="component" value="Unassembled WGS sequence"/>
</dbReference>